<protein>
    <submittedName>
        <fullName evidence="2">Uncharacterized protein</fullName>
    </submittedName>
</protein>
<keyword evidence="3" id="KW-1185">Reference proteome</keyword>
<organism evidence="2 3">
    <name type="scientific">Pseudocercospora eumusae</name>
    <dbReference type="NCBI Taxonomy" id="321146"/>
    <lineage>
        <taxon>Eukaryota</taxon>
        <taxon>Fungi</taxon>
        <taxon>Dikarya</taxon>
        <taxon>Ascomycota</taxon>
        <taxon>Pezizomycotina</taxon>
        <taxon>Dothideomycetes</taxon>
        <taxon>Dothideomycetidae</taxon>
        <taxon>Mycosphaerellales</taxon>
        <taxon>Mycosphaerellaceae</taxon>
        <taxon>Pseudocercospora</taxon>
    </lineage>
</organism>
<feature type="compositionally biased region" description="Basic and acidic residues" evidence="1">
    <location>
        <begin position="59"/>
        <end position="72"/>
    </location>
</feature>
<dbReference type="OrthoDB" id="437973at2759"/>
<gene>
    <name evidence="2" type="ORF">AC578_1930</name>
</gene>
<accession>A0A139HDD0</accession>
<evidence type="ECO:0000256" key="1">
    <source>
        <dbReference type="SAM" id="MobiDB-lite"/>
    </source>
</evidence>
<reference evidence="2 3" key="1">
    <citation type="submission" date="2015-07" db="EMBL/GenBank/DDBJ databases">
        <title>Comparative genomics of the Sigatoka disease complex on banana suggests a link between parallel evolutionary changes in Pseudocercospora fijiensis and Pseudocercospora eumusae and increased virulence on the banana host.</title>
        <authorList>
            <person name="Chang T.-C."/>
            <person name="Salvucci A."/>
            <person name="Crous P.W."/>
            <person name="Stergiopoulos I."/>
        </authorList>
    </citation>
    <scope>NUCLEOTIDE SEQUENCE [LARGE SCALE GENOMIC DNA]</scope>
    <source>
        <strain evidence="2 3">CBS 114824</strain>
    </source>
</reference>
<feature type="compositionally biased region" description="Polar residues" evidence="1">
    <location>
        <begin position="31"/>
        <end position="41"/>
    </location>
</feature>
<evidence type="ECO:0000313" key="2">
    <source>
        <dbReference type="EMBL" id="KXT00460.1"/>
    </source>
</evidence>
<name>A0A139HDD0_9PEZI</name>
<dbReference type="Proteomes" id="UP000070133">
    <property type="component" value="Unassembled WGS sequence"/>
</dbReference>
<evidence type="ECO:0000313" key="3">
    <source>
        <dbReference type="Proteomes" id="UP000070133"/>
    </source>
</evidence>
<feature type="region of interest" description="Disordered" evidence="1">
    <location>
        <begin position="23"/>
        <end position="72"/>
    </location>
</feature>
<comment type="caution">
    <text evidence="2">The sequence shown here is derived from an EMBL/GenBank/DDBJ whole genome shotgun (WGS) entry which is preliminary data.</text>
</comment>
<dbReference type="EMBL" id="LFZN01000073">
    <property type="protein sequence ID" value="KXT00460.1"/>
    <property type="molecule type" value="Genomic_DNA"/>
</dbReference>
<proteinExistence type="predicted"/>
<dbReference type="AlphaFoldDB" id="A0A139HDD0"/>
<sequence length="241" mass="26407">MNKYRAGGPSKATATTLCQKWSLHQERPYTSRPSRSQQLSNPKLAPKLSATLPPPETKTAAKPDANLKEGESHREIANVQGARPSILLNGSAEGLFHLILPTLFPQYLLVALCLGPAPRLRGETCIVTTDCKDESGELIEDGRLPMTERNPAPKTALEAIKHNLITRLAVVARDLSRLQEELGVEVIALLAEMLTKASGGDHALALRIEDKLFRTQDPQPQLLHRDKLGSEVLVHTLSGWQ</sequence>